<dbReference type="Pfam" id="PF20210">
    <property type="entry name" value="Laa1_Sip1_HTR5"/>
    <property type="match status" value="1"/>
</dbReference>
<dbReference type="Pfam" id="PF25808">
    <property type="entry name" value="TPR_LAA1_C"/>
    <property type="match status" value="1"/>
</dbReference>
<dbReference type="Gene3D" id="1.25.10.10">
    <property type="entry name" value="Leucine-rich Repeat Variant"/>
    <property type="match status" value="2"/>
</dbReference>
<dbReference type="GO" id="GO:0006897">
    <property type="term" value="P:endocytosis"/>
    <property type="evidence" value="ECO:0007669"/>
    <property type="project" value="TreeGrafter"/>
</dbReference>
<feature type="compositionally biased region" description="Polar residues" evidence="2">
    <location>
        <begin position="875"/>
        <end position="884"/>
    </location>
</feature>
<evidence type="ECO:0000259" key="3">
    <source>
        <dbReference type="Pfam" id="PF25808"/>
    </source>
</evidence>
<comment type="similarity">
    <text evidence="1">Belongs to the HEATR5 family.</text>
</comment>
<dbReference type="GO" id="GO:0005794">
    <property type="term" value="C:Golgi apparatus"/>
    <property type="evidence" value="ECO:0007669"/>
    <property type="project" value="TreeGrafter"/>
</dbReference>
<dbReference type="GO" id="GO:0008104">
    <property type="term" value="P:intracellular protein localization"/>
    <property type="evidence" value="ECO:0007669"/>
    <property type="project" value="TreeGrafter"/>
</dbReference>
<feature type="compositionally biased region" description="Acidic residues" evidence="2">
    <location>
        <begin position="313"/>
        <end position="322"/>
    </location>
</feature>
<reference evidence="4 5" key="1">
    <citation type="submission" date="2019-05" db="EMBL/GenBank/DDBJ databases">
        <title>Sporisorium graminicola CBS 10092 draft sequencing and annotation.</title>
        <authorList>
            <person name="Solano-Gonzalez S."/>
            <person name="Caddick M.X."/>
            <person name="Darby A."/>
        </authorList>
    </citation>
    <scope>NUCLEOTIDE SEQUENCE [LARGE SCALE GENOMIC DNA]</scope>
    <source>
        <strain evidence="4 5">CBS 10092</strain>
    </source>
</reference>
<gene>
    <name evidence="4" type="ORF">EX895_001768</name>
</gene>
<dbReference type="GeneID" id="40724663"/>
<keyword evidence="5" id="KW-1185">Reference proteome</keyword>
<dbReference type="PANTHER" id="PTHR21663">
    <property type="entry name" value="HYPOTHETICAL HEAT DOMAIN-CONTAINING"/>
    <property type="match status" value="1"/>
</dbReference>
<dbReference type="OrthoDB" id="192608at2759"/>
<dbReference type="InterPro" id="IPR011989">
    <property type="entry name" value="ARM-like"/>
</dbReference>
<dbReference type="GO" id="GO:0016020">
    <property type="term" value="C:membrane"/>
    <property type="evidence" value="ECO:0007669"/>
    <property type="project" value="TreeGrafter"/>
</dbReference>
<dbReference type="InterPro" id="IPR046837">
    <property type="entry name" value="Laa1/Sip1/HEATR5-like_HEAT"/>
</dbReference>
<dbReference type="Proteomes" id="UP000306050">
    <property type="component" value="Chromosome SGRAM_12"/>
</dbReference>
<evidence type="ECO:0000313" key="4">
    <source>
        <dbReference type="EMBL" id="TKY89237.1"/>
    </source>
</evidence>
<dbReference type="EMBL" id="SRRM01000005">
    <property type="protein sequence ID" value="TKY89237.1"/>
    <property type="molecule type" value="Genomic_DNA"/>
</dbReference>
<name>A0A4U7KY89_9BASI</name>
<evidence type="ECO:0000256" key="1">
    <source>
        <dbReference type="ARBA" id="ARBA00008304"/>
    </source>
</evidence>
<evidence type="ECO:0000256" key="2">
    <source>
        <dbReference type="SAM" id="MobiDB-lite"/>
    </source>
</evidence>
<dbReference type="KEGG" id="sgra:EX895_001768"/>
<dbReference type="InterPro" id="IPR016024">
    <property type="entry name" value="ARM-type_fold"/>
</dbReference>
<comment type="caution">
    <text evidence="4">The sequence shown here is derived from an EMBL/GenBank/DDBJ whole genome shotgun (WGS) entry which is preliminary data.</text>
</comment>
<evidence type="ECO:0000313" key="5">
    <source>
        <dbReference type="Proteomes" id="UP000306050"/>
    </source>
</evidence>
<sequence length="2157" mass="230695">MSSASQPGGQNEAQHYSEALELDEARLQAATASDQGDVFVIEWLSKAEQALLKADVDTIKSSQSSFEATILKLACPSVTFGKSDDNAIIVTPNTAIPRPGRPTRRLLARCVLVLFRRIDSRSLFDVLQNLIRVAGEDAKGRTAEREVRVAALYILGEVFGSLGQQIMSLFNDIVNLAQKVFKQSSHPVILRYHALLALQKTLTVAGKSLGDQAGKDLIKALRQGLSDRAGAVVRGCADSILAIVHQAQLITTRNEVENLVSPALKAIESADFVTKRALSRMLAGLLASTQVEQAPPAPAPAKKTSKKKKEGGADDDSDDDDNANSAASAAASAPRAMLTPVGMLDQLSLPFLRNSTGRKARAALLDVYATLFETLGSAWVNTNYAAILKHLIDDLPNHFRGSSPTRADVLNVRTGVTLILRKLVGEHMLGEQAQVLAIQEICVSYLKKWPAVMPEQQPPSKTTLTLALAEISGLLVQLGSVPPQVLDAAYDPLIRCLAHPSHSVQVQASWCLRTLCQVSPVHLSPTLAAVLELLNRDLTMLANGGGSVGATQLSKRANGHAKGLAALISVIPQRPLYTSFAISSKVLSLAIQLLKNSGNHDLGVSAVEISVAWTLVGSLTSLGPNFVRLHLPQMLILWRNSLPKPTSKDTAPGPSTRSDAEWGFLLHVRECTLTSIFAFLLHNGSTLVTLDTARRLVALLSNTLAFVDGFAAQNPHLLQEHTPGADRNTLSLLDREFLLRRRLLQCLTALAHNPAIEPMQAGLVRTTIQTFADPDRYIGSSAQAAIAASAGNFTSVWEMADGYAFGVTSLQRDAETFASDPVGGLAASSAIARPDLLNRDLVETQLDALQRRPVLGAPEHDELFLYSTVRSSASHRPSQHSAASGNFAEAPESATLSPPAGTGVVDAGIQLFTALFPYQERDVQVATIEAMLAHTRSTKLDRNPGRKQAIQVNVVVAILGALRVAVQGGTGANGKRPSGFNNDRLSSAIKDLLQDALLQADPALRAAASEAYGKLAAVAGSQALSSQVQFLVDQIVGNRDPDARAGCALAFGAVYKEVGGLAAGPLTKTIVNVLMSLSNDPHPTVHYNALEALHLVIDSASLSYSPYVASTLGMLVKLYMLDTHEPEGGSAGSVNLRADLPAHQAVCRVVNALIGVLGPDLQESARVRSLVHCLLYEFSRETDPGVIVESTKALQHFGLFAAQYVDVAAWIAQLRKQLTGKQRTLKLAATNAFYQLVQREALAMSRIGGDQLVEEFFAQLDEDPKLDGAREVILSWLQKTADLAPSGWIDLCQRIMSSVPSRNTPDAAAKGKEALPSLATMLQDEEAAAIDLGNDASTVKLNATGGSRWRTQLFALRCLHQVFVTVRQAGKLEHFSTPPGAGEKGQASSQRRLLMSNRVVDLIRMAFSASTSANIEIRLEGLVVLRDVIESFRLARDPDFEEALLLEQHQAPIAAALTPAFLADSTPEVLALAVQVCAIFVASGVIKEVSRMGRILKQLVSALDNCMQPSMTQLGDVKDLSQNANAMLKIAVFTAWAELQTASATQKYLEDVVKPHVARIVPYWIACLREYAKIRSDPEMDAGGAPGGPGPSINASLDSQYAGLAREVVLPYHERSWHTILQAVTGLLHQSDARALAAMDGETVPTTEGSYPAAPKTRSEPCLFFFVLYGLAFEALATRSSSSFESVQEGKVMRISLRAMTALSKPEVAGSTLLQDTLFSELCNLWYRLVMTEPPAVQVSVLETIGGMAASYGKLLLSADDEAAAEAGKLPKEAKLSQCLRVVVCVLQNVRTTRGSVEEKSALLRVAYSAYIGIVGLYPKMLQEDLFAVGFYTYAEMLKDETSEQDLVGSSLGSLKDLCERSAKSVRPNSDVLQRAIHGFLSQALQHVDDLRTRAGRIALNKTKNSLLAVVVVLTSIPVNVKVSQAVAEYACYLIVQKVLLFEEEVEQWKQTSQAKSGDAQPLGEGVEEIGLTAVNCARTVVLASSRGNAALLYCVGQLLPGLIEFVCRAGPLFATWSKPRTGTTPMTALRSALEDVIKTFAGLVAVLPNEGEFRAQALAIILPTFLVLLSPSTVTELHTFTVRQLITLAGQHAAAFKEATAALDAERRALLENAIRAQLGQSAAASAAGAGGAASGAGGTGTKQAASSIALKSFGG</sequence>
<dbReference type="InterPro" id="IPR057981">
    <property type="entry name" value="TPR_LAA1-like_C"/>
</dbReference>
<protein>
    <recommendedName>
        <fullName evidence="3">LAA1-like C-terminal TPR repeats domain-containing protein</fullName>
    </recommendedName>
</protein>
<dbReference type="GO" id="GO:0042147">
    <property type="term" value="P:retrograde transport, endosome to Golgi"/>
    <property type="evidence" value="ECO:0007669"/>
    <property type="project" value="TreeGrafter"/>
</dbReference>
<organism evidence="4 5">
    <name type="scientific">Sporisorium graminicola</name>
    <dbReference type="NCBI Taxonomy" id="280036"/>
    <lineage>
        <taxon>Eukaryota</taxon>
        <taxon>Fungi</taxon>
        <taxon>Dikarya</taxon>
        <taxon>Basidiomycota</taxon>
        <taxon>Ustilaginomycotina</taxon>
        <taxon>Ustilaginomycetes</taxon>
        <taxon>Ustilaginales</taxon>
        <taxon>Ustilaginaceae</taxon>
        <taxon>Sporisorium</taxon>
    </lineage>
</organism>
<feature type="region of interest" description="Disordered" evidence="2">
    <location>
        <begin position="875"/>
        <end position="899"/>
    </location>
</feature>
<dbReference type="RefSeq" id="XP_029741222.1">
    <property type="nucleotide sequence ID" value="XM_029882367.1"/>
</dbReference>
<dbReference type="GO" id="GO:0005829">
    <property type="term" value="C:cytosol"/>
    <property type="evidence" value="ECO:0007669"/>
    <property type="project" value="GOC"/>
</dbReference>
<proteinExistence type="inferred from homology"/>
<dbReference type="PANTHER" id="PTHR21663:SF0">
    <property type="entry name" value="HEAT REPEAT-CONTAINING PROTEIN 5B"/>
    <property type="match status" value="1"/>
</dbReference>
<dbReference type="InterPro" id="IPR040108">
    <property type="entry name" value="Laa1/Sip1/HEATR5"/>
</dbReference>
<dbReference type="SUPFAM" id="SSF48371">
    <property type="entry name" value="ARM repeat"/>
    <property type="match status" value="2"/>
</dbReference>
<dbReference type="GO" id="GO:0030139">
    <property type="term" value="C:endocytic vesicle"/>
    <property type="evidence" value="ECO:0007669"/>
    <property type="project" value="TreeGrafter"/>
</dbReference>
<feature type="region of interest" description="Disordered" evidence="2">
    <location>
        <begin position="292"/>
        <end position="331"/>
    </location>
</feature>
<dbReference type="FunFam" id="1.25.10.10:FF:000745">
    <property type="entry name" value="Chromosome 7, whole genome shotgun sequence"/>
    <property type="match status" value="1"/>
</dbReference>
<accession>A0A4U7KY89</accession>
<feature type="domain" description="LAA1-like C-terminal TPR repeats" evidence="3">
    <location>
        <begin position="1973"/>
        <end position="2127"/>
    </location>
</feature>